<proteinExistence type="predicted"/>
<accession>A0AAW2GTU4</accession>
<protein>
    <submittedName>
        <fullName evidence="1">Uncharacterized protein</fullName>
    </submittedName>
</protein>
<dbReference type="EMBL" id="JADYXP020000002">
    <property type="protein sequence ID" value="KAL0130675.1"/>
    <property type="molecule type" value="Genomic_DNA"/>
</dbReference>
<sequence length="129" mass="15496">MQNEGEEEEEGAYEYESGRHHCDGFSRECRPSARKAYFAFVFSVENNESRLSCIRFAFSTSRRVTRRERPARLEVTRSISYSPFPLFRRPRGRRNLRSYISIRRRSDFYYRHSHPPASILHRELQNLET</sequence>
<name>A0AAW2GTU4_9HYME</name>
<dbReference type="AlphaFoldDB" id="A0AAW2GTU4"/>
<comment type="caution">
    <text evidence="1">The sequence shown here is derived from an EMBL/GenBank/DDBJ whole genome shotgun (WGS) entry which is preliminary data.</text>
</comment>
<evidence type="ECO:0000313" key="2">
    <source>
        <dbReference type="Proteomes" id="UP001430953"/>
    </source>
</evidence>
<organism evidence="1 2">
    <name type="scientific">Cardiocondyla obscurior</name>
    <dbReference type="NCBI Taxonomy" id="286306"/>
    <lineage>
        <taxon>Eukaryota</taxon>
        <taxon>Metazoa</taxon>
        <taxon>Ecdysozoa</taxon>
        <taxon>Arthropoda</taxon>
        <taxon>Hexapoda</taxon>
        <taxon>Insecta</taxon>
        <taxon>Pterygota</taxon>
        <taxon>Neoptera</taxon>
        <taxon>Endopterygota</taxon>
        <taxon>Hymenoptera</taxon>
        <taxon>Apocrita</taxon>
        <taxon>Aculeata</taxon>
        <taxon>Formicoidea</taxon>
        <taxon>Formicidae</taxon>
        <taxon>Myrmicinae</taxon>
        <taxon>Cardiocondyla</taxon>
    </lineage>
</organism>
<reference evidence="1 2" key="1">
    <citation type="submission" date="2023-03" db="EMBL/GenBank/DDBJ databases">
        <title>High recombination rates correlate with genetic variation in Cardiocondyla obscurior ants.</title>
        <authorList>
            <person name="Errbii M."/>
        </authorList>
    </citation>
    <scope>NUCLEOTIDE SEQUENCE [LARGE SCALE GENOMIC DNA]</scope>
    <source>
        <strain evidence="1">Alpha-2009</strain>
        <tissue evidence="1">Whole body</tissue>
    </source>
</reference>
<keyword evidence="2" id="KW-1185">Reference proteome</keyword>
<dbReference type="Proteomes" id="UP001430953">
    <property type="component" value="Unassembled WGS sequence"/>
</dbReference>
<evidence type="ECO:0000313" key="1">
    <source>
        <dbReference type="EMBL" id="KAL0130675.1"/>
    </source>
</evidence>
<gene>
    <name evidence="1" type="ORF">PUN28_002358</name>
</gene>